<protein>
    <submittedName>
        <fullName evidence="1">Uncharacterized protein</fullName>
    </submittedName>
</protein>
<dbReference type="Proteomes" id="UP000663852">
    <property type="component" value="Unassembled WGS sequence"/>
</dbReference>
<accession>A0A814RP76</accession>
<dbReference type="EMBL" id="CAJNOJ010000112">
    <property type="protein sequence ID" value="CAF1136061.1"/>
    <property type="molecule type" value="Genomic_DNA"/>
</dbReference>
<evidence type="ECO:0000313" key="2">
    <source>
        <dbReference type="Proteomes" id="UP000663852"/>
    </source>
</evidence>
<sequence>MHTTLRKSFSLYINSGEFLFKNIVYPYCNSCQTFIRQVLTHFSTRLHWYSRNTVIQFPKTNFYLKNLHVQHIVCTNKLKWL</sequence>
<comment type="caution">
    <text evidence="1">The sequence shown here is derived from an EMBL/GenBank/DDBJ whole genome shotgun (WGS) entry which is preliminary data.</text>
</comment>
<proteinExistence type="predicted"/>
<name>A0A814RP76_ADIRI</name>
<dbReference type="AlphaFoldDB" id="A0A814RP76"/>
<evidence type="ECO:0000313" key="1">
    <source>
        <dbReference type="EMBL" id="CAF1136061.1"/>
    </source>
</evidence>
<gene>
    <name evidence="1" type="ORF">EDS130_LOCUS21825</name>
</gene>
<organism evidence="1 2">
    <name type="scientific">Adineta ricciae</name>
    <name type="common">Rotifer</name>
    <dbReference type="NCBI Taxonomy" id="249248"/>
    <lineage>
        <taxon>Eukaryota</taxon>
        <taxon>Metazoa</taxon>
        <taxon>Spiralia</taxon>
        <taxon>Gnathifera</taxon>
        <taxon>Rotifera</taxon>
        <taxon>Eurotatoria</taxon>
        <taxon>Bdelloidea</taxon>
        <taxon>Adinetida</taxon>
        <taxon>Adinetidae</taxon>
        <taxon>Adineta</taxon>
    </lineage>
</organism>
<reference evidence="1" key="1">
    <citation type="submission" date="2021-02" db="EMBL/GenBank/DDBJ databases">
        <authorList>
            <person name="Nowell W R."/>
        </authorList>
    </citation>
    <scope>NUCLEOTIDE SEQUENCE</scope>
</reference>